<dbReference type="EMBL" id="VSSQ01008147">
    <property type="protein sequence ID" value="MPM38028.1"/>
    <property type="molecule type" value="Genomic_DNA"/>
</dbReference>
<keyword evidence="1" id="KW-0472">Membrane</keyword>
<keyword evidence="1" id="KW-0812">Transmembrane</keyword>
<proteinExistence type="predicted"/>
<name>A0A644ZCK4_9ZZZZ</name>
<feature type="transmembrane region" description="Helical" evidence="1">
    <location>
        <begin position="49"/>
        <end position="72"/>
    </location>
</feature>
<gene>
    <name evidence="2" type="ORF">SDC9_84651</name>
</gene>
<dbReference type="AlphaFoldDB" id="A0A644ZCK4"/>
<organism evidence="2">
    <name type="scientific">bioreactor metagenome</name>
    <dbReference type="NCBI Taxonomy" id="1076179"/>
    <lineage>
        <taxon>unclassified sequences</taxon>
        <taxon>metagenomes</taxon>
        <taxon>ecological metagenomes</taxon>
    </lineage>
</organism>
<evidence type="ECO:0000313" key="2">
    <source>
        <dbReference type="EMBL" id="MPM38028.1"/>
    </source>
</evidence>
<sequence length="182" mass="20128">MKVNFRDGDAVGFGFCGGNTVIDRLGVPANFLRHRQLIQNPLHIGRGCVVVLMMMSLVFVILVIVMVVFVFVVVVKHIFMIVAMCISVNVFPPMELVMNIAAGQIHGFFHLPADIDFHVCADNAAGLFFLSGNADAFYQMVHGFQKTGLIRQKFIKSGQQHISGGSHLAFQIKRFHSLIPSI</sequence>
<reference evidence="2" key="1">
    <citation type="submission" date="2019-08" db="EMBL/GenBank/DDBJ databases">
        <authorList>
            <person name="Kucharzyk K."/>
            <person name="Murdoch R.W."/>
            <person name="Higgins S."/>
            <person name="Loffler F."/>
        </authorList>
    </citation>
    <scope>NUCLEOTIDE SEQUENCE</scope>
</reference>
<keyword evidence="1" id="KW-1133">Transmembrane helix</keyword>
<feature type="transmembrane region" description="Helical" evidence="1">
    <location>
        <begin position="78"/>
        <end position="98"/>
    </location>
</feature>
<evidence type="ECO:0000256" key="1">
    <source>
        <dbReference type="SAM" id="Phobius"/>
    </source>
</evidence>
<comment type="caution">
    <text evidence="2">The sequence shown here is derived from an EMBL/GenBank/DDBJ whole genome shotgun (WGS) entry which is preliminary data.</text>
</comment>
<protein>
    <submittedName>
        <fullName evidence="2">Uncharacterized protein</fullName>
    </submittedName>
</protein>
<accession>A0A644ZCK4</accession>